<protein>
    <recommendedName>
        <fullName evidence="11">1-phosphatidylinositol-5-phosphate 4-kinase</fullName>
        <ecNumber evidence="11">2.7.1.149</ecNumber>
    </recommendedName>
</protein>
<dbReference type="PANTHER" id="PTHR23086">
    <property type="entry name" value="PHOSPHATIDYLINOSITOL-4-PHOSPHATE 5-KINASE"/>
    <property type="match status" value="1"/>
</dbReference>
<dbReference type="GeneTree" id="ENSGT00940000156508"/>
<keyword evidence="3 12" id="KW-0808">Transferase</keyword>
<dbReference type="InterPro" id="IPR023610">
    <property type="entry name" value="PInositol-4/5-P-5/4-kinase"/>
</dbReference>
<dbReference type="Proteomes" id="UP000007875">
    <property type="component" value="Unassembled WGS sequence"/>
</dbReference>
<feature type="region of interest" description="Disordered" evidence="13">
    <location>
        <begin position="1"/>
        <end position="23"/>
    </location>
</feature>
<dbReference type="GO" id="GO:0005737">
    <property type="term" value="C:cytoplasm"/>
    <property type="evidence" value="ECO:0007669"/>
    <property type="project" value="UniProtKB-SubCell"/>
</dbReference>
<reference evidence="15" key="3">
    <citation type="submission" date="2025-09" db="UniProtKB">
        <authorList>
            <consortium name="Ensembl"/>
        </authorList>
    </citation>
    <scope>IDENTIFICATION</scope>
</reference>
<dbReference type="Gene3D" id="3.30.810.10">
    <property type="entry name" value="2-Layer Sandwich"/>
    <property type="match status" value="1"/>
</dbReference>
<keyword evidence="2" id="KW-0963">Cytoplasm</keyword>
<dbReference type="GO" id="GO:0016309">
    <property type="term" value="F:1-phosphatidylinositol-5-phosphate 4-kinase activity"/>
    <property type="evidence" value="ECO:0007669"/>
    <property type="project" value="UniProtKB-EC"/>
</dbReference>
<dbReference type="GO" id="GO:0005524">
    <property type="term" value="F:ATP binding"/>
    <property type="evidence" value="ECO:0007669"/>
    <property type="project" value="UniProtKB-UniRule"/>
</dbReference>
<comment type="catalytic activity">
    <reaction evidence="10">
        <text>1,2-dihexadecanoyl-sn-glycero-3-phospho-(1D-myo-inositol-5-phosphate) + GTP = 1,2-dihexadecanoyl-sn-glycero-3-phospho-(1D-myo-inositol-4,5-bisphosphate) + GDP + H(+)</text>
        <dbReference type="Rhea" id="RHEA:55964"/>
        <dbReference type="ChEBI" id="CHEBI:15378"/>
        <dbReference type="ChEBI" id="CHEBI:37565"/>
        <dbReference type="ChEBI" id="CHEBI:58189"/>
        <dbReference type="ChEBI" id="CHEBI:83423"/>
        <dbReference type="ChEBI" id="CHEBI:84968"/>
    </reaction>
    <physiologicalReaction direction="left-to-right" evidence="10">
        <dbReference type="Rhea" id="RHEA:55965"/>
    </physiologicalReaction>
</comment>
<keyword evidence="4 12" id="KW-0547">Nucleotide-binding</keyword>
<keyword evidence="6 12" id="KW-0067">ATP-binding</keyword>
<keyword evidence="5 12" id="KW-0418">Kinase</keyword>
<evidence type="ECO:0000256" key="5">
    <source>
        <dbReference type="ARBA" id="ARBA00022777"/>
    </source>
</evidence>
<dbReference type="InterPro" id="IPR002498">
    <property type="entry name" value="PInositol-4-P-4/5-kinase_core"/>
</dbReference>
<comment type="catalytic activity">
    <reaction evidence="8">
        <text>1,2-dihexadecanoyl-sn-glycero-3-phospho-(1D-myo-inositol-5-phosphate) + ATP = 1,2-dihexadecanoyl-sn-glycero-3-phospho-(1D-myo-inositol-4,5-bisphosphate) + ADP + H(+)</text>
        <dbReference type="Rhea" id="RHEA:55992"/>
        <dbReference type="ChEBI" id="CHEBI:15378"/>
        <dbReference type="ChEBI" id="CHEBI:30616"/>
        <dbReference type="ChEBI" id="CHEBI:83423"/>
        <dbReference type="ChEBI" id="CHEBI:84968"/>
        <dbReference type="ChEBI" id="CHEBI:456216"/>
    </reaction>
    <physiologicalReaction direction="left-to-right" evidence="8">
        <dbReference type="Rhea" id="RHEA:55993"/>
    </physiologicalReaction>
</comment>
<dbReference type="PANTHER" id="PTHR23086:SF8">
    <property type="entry name" value="PHOSPHATIDYLINOSITOL 5-PHOSPHATE 4-KINASE, ISOFORM A"/>
    <property type="match status" value="1"/>
</dbReference>
<dbReference type="EC" id="2.7.1.149" evidence="11"/>
<feature type="domain" description="PIPK" evidence="14">
    <location>
        <begin position="34"/>
        <end position="351"/>
    </location>
</feature>
<dbReference type="InParanoid" id="H2ZPR6"/>
<organism evidence="15 16">
    <name type="scientific">Ciona savignyi</name>
    <name type="common">Pacific transparent sea squirt</name>
    <dbReference type="NCBI Taxonomy" id="51511"/>
    <lineage>
        <taxon>Eukaryota</taxon>
        <taxon>Metazoa</taxon>
        <taxon>Chordata</taxon>
        <taxon>Tunicata</taxon>
        <taxon>Ascidiacea</taxon>
        <taxon>Phlebobranchia</taxon>
        <taxon>Cionidae</taxon>
        <taxon>Ciona</taxon>
    </lineage>
</organism>
<evidence type="ECO:0000256" key="9">
    <source>
        <dbReference type="ARBA" id="ARBA00036698"/>
    </source>
</evidence>
<feature type="region of interest" description="Disordered" evidence="13">
    <location>
        <begin position="301"/>
        <end position="351"/>
    </location>
</feature>
<evidence type="ECO:0000256" key="6">
    <source>
        <dbReference type="ARBA" id="ARBA00022840"/>
    </source>
</evidence>
<keyword evidence="7" id="KW-0443">Lipid metabolism</keyword>
<reference evidence="15" key="2">
    <citation type="submission" date="2025-08" db="UniProtKB">
        <authorList>
            <consortium name="Ensembl"/>
        </authorList>
    </citation>
    <scope>IDENTIFICATION</scope>
</reference>
<dbReference type="GO" id="GO:0016308">
    <property type="term" value="F:1-phosphatidylinositol-4-phosphate 5-kinase activity"/>
    <property type="evidence" value="ECO:0007669"/>
    <property type="project" value="TreeGrafter"/>
</dbReference>
<evidence type="ECO:0000256" key="4">
    <source>
        <dbReference type="ARBA" id="ARBA00022741"/>
    </source>
</evidence>
<evidence type="ECO:0000256" key="8">
    <source>
        <dbReference type="ARBA" id="ARBA00036478"/>
    </source>
</evidence>
<dbReference type="Pfam" id="PF01504">
    <property type="entry name" value="PIP5K"/>
    <property type="match status" value="1"/>
</dbReference>
<evidence type="ECO:0000256" key="7">
    <source>
        <dbReference type="ARBA" id="ARBA00023098"/>
    </source>
</evidence>
<dbReference type="Gene3D" id="3.30.800.10">
    <property type="entry name" value="Phosphatidylinositol Phosphate Kinase II Beta"/>
    <property type="match status" value="1"/>
</dbReference>
<reference evidence="16" key="1">
    <citation type="submission" date="2003-08" db="EMBL/GenBank/DDBJ databases">
        <authorList>
            <person name="Birren B."/>
            <person name="Nusbaum C."/>
            <person name="Abebe A."/>
            <person name="Abouelleil A."/>
            <person name="Adekoya E."/>
            <person name="Ait-zahra M."/>
            <person name="Allen N."/>
            <person name="Allen T."/>
            <person name="An P."/>
            <person name="Anderson M."/>
            <person name="Anderson S."/>
            <person name="Arachchi H."/>
            <person name="Armbruster J."/>
            <person name="Bachantsang P."/>
            <person name="Baldwin J."/>
            <person name="Barry A."/>
            <person name="Bayul T."/>
            <person name="Blitshsteyn B."/>
            <person name="Bloom T."/>
            <person name="Blye J."/>
            <person name="Boguslavskiy L."/>
            <person name="Borowsky M."/>
            <person name="Boukhgalter B."/>
            <person name="Brunache A."/>
            <person name="Butler J."/>
            <person name="Calixte N."/>
            <person name="Calvo S."/>
            <person name="Camarata J."/>
            <person name="Campo K."/>
            <person name="Chang J."/>
            <person name="Cheshatsang Y."/>
            <person name="Citroen M."/>
            <person name="Collymore A."/>
            <person name="Considine T."/>
            <person name="Cook A."/>
            <person name="Cooke P."/>
            <person name="Corum B."/>
            <person name="Cuomo C."/>
            <person name="David R."/>
            <person name="Dawoe T."/>
            <person name="Degray S."/>
            <person name="Dodge S."/>
            <person name="Dooley K."/>
            <person name="Dorje P."/>
            <person name="Dorjee K."/>
            <person name="Dorris L."/>
            <person name="Duffey N."/>
            <person name="Dupes A."/>
            <person name="Elkins T."/>
            <person name="Engels R."/>
            <person name="Erickson J."/>
            <person name="Farina A."/>
            <person name="Faro S."/>
            <person name="Ferreira P."/>
            <person name="Fischer H."/>
            <person name="Fitzgerald M."/>
            <person name="Foley K."/>
            <person name="Gage D."/>
            <person name="Galagan J."/>
            <person name="Gearin G."/>
            <person name="Gnerre S."/>
            <person name="Gnirke A."/>
            <person name="Goyette A."/>
            <person name="Graham J."/>
            <person name="Grandbois E."/>
            <person name="Gyaltsen K."/>
            <person name="Hafez N."/>
            <person name="Hagopian D."/>
            <person name="Hagos B."/>
            <person name="Hall J."/>
            <person name="Hatcher B."/>
            <person name="Heller A."/>
            <person name="Higgins H."/>
            <person name="Honan T."/>
            <person name="Horn A."/>
            <person name="Houde N."/>
            <person name="Hughes L."/>
            <person name="Hulme W."/>
            <person name="Husby E."/>
            <person name="Iliev I."/>
            <person name="Jaffe D."/>
            <person name="Jones C."/>
            <person name="Kamal M."/>
            <person name="Kamat A."/>
            <person name="Kamvysselis M."/>
            <person name="Karlsson E."/>
            <person name="Kells C."/>
            <person name="Kieu A."/>
            <person name="Kisner P."/>
            <person name="Kodira C."/>
            <person name="Kulbokas E."/>
            <person name="Labutti K."/>
            <person name="Lama D."/>
            <person name="Landers T."/>
            <person name="Leger J."/>
            <person name="Levine S."/>
            <person name="Lewis D."/>
            <person name="Lewis T."/>
            <person name="Lindblad-toh K."/>
            <person name="Liu X."/>
            <person name="Lokyitsang T."/>
            <person name="Lokyitsang Y."/>
            <person name="Lucien O."/>
            <person name="Lui A."/>
            <person name="Ma L.J."/>
            <person name="Mabbitt R."/>
            <person name="Macdonald J."/>
            <person name="Maclean C."/>
            <person name="Major J."/>
            <person name="Manning J."/>
            <person name="Marabella R."/>
            <person name="Maru K."/>
            <person name="Matthews C."/>
            <person name="Mauceli E."/>
            <person name="Mccarthy M."/>
            <person name="Mcdonough S."/>
            <person name="Mcghee T."/>
            <person name="Meldrim J."/>
            <person name="Meneus L."/>
            <person name="Mesirov J."/>
            <person name="Mihalev A."/>
            <person name="Mihova T."/>
            <person name="Mikkelsen T."/>
            <person name="Mlenga V."/>
            <person name="Moru K."/>
            <person name="Mozes J."/>
            <person name="Mulrain L."/>
            <person name="Munson G."/>
            <person name="Naylor J."/>
            <person name="Newes C."/>
            <person name="Nguyen C."/>
            <person name="Nguyen N."/>
            <person name="Nguyen T."/>
            <person name="Nicol R."/>
            <person name="Nielsen C."/>
            <person name="Nizzari M."/>
            <person name="Norbu C."/>
            <person name="Norbu N."/>
            <person name="O'donnell P."/>
            <person name="Okoawo O."/>
            <person name="O'leary S."/>
            <person name="Omotosho B."/>
            <person name="O'neill K."/>
            <person name="Osman S."/>
            <person name="Parker S."/>
            <person name="Perrin D."/>
            <person name="Phunkhang P."/>
            <person name="Piqani B."/>
            <person name="Purcell S."/>
            <person name="Rachupka T."/>
            <person name="Ramasamy U."/>
            <person name="Rameau R."/>
            <person name="Ray V."/>
            <person name="Raymond C."/>
            <person name="Retta R."/>
            <person name="Richardson S."/>
            <person name="Rise C."/>
            <person name="Rodriguez J."/>
            <person name="Rogers J."/>
            <person name="Rogov P."/>
            <person name="Rutman M."/>
            <person name="Schupbach R."/>
            <person name="Seaman C."/>
            <person name="Settipalli S."/>
            <person name="Sharpe T."/>
            <person name="Sheridan J."/>
            <person name="Sherpa N."/>
            <person name="Shi J."/>
            <person name="Smirnov S."/>
            <person name="Smith C."/>
            <person name="Sougnez C."/>
            <person name="Spencer B."/>
            <person name="Stalker J."/>
            <person name="Stange-thomann N."/>
            <person name="Stavropoulos S."/>
            <person name="Stetson K."/>
            <person name="Stone C."/>
            <person name="Stone S."/>
            <person name="Stubbs M."/>
            <person name="Talamas J."/>
            <person name="Tchuinga P."/>
            <person name="Tenzing P."/>
            <person name="Tesfaye S."/>
            <person name="Theodore J."/>
            <person name="Thoulutsang Y."/>
            <person name="Topham K."/>
            <person name="Towey S."/>
            <person name="Tsamla T."/>
            <person name="Tsomo N."/>
            <person name="Vallee D."/>
            <person name="Vassiliev H."/>
            <person name="Venkataraman V."/>
            <person name="Vinson J."/>
            <person name="Vo A."/>
            <person name="Wade C."/>
            <person name="Wang S."/>
            <person name="Wangchuk T."/>
            <person name="Wangdi T."/>
            <person name="Whittaker C."/>
            <person name="Wilkinson J."/>
            <person name="Wu Y."/>
            <person name="Wyman D."/>
            <person name="Yadav S."/>
            <person name="Yang S."/>
            <person name="Yang X."/>
            <person name="Yeager S."/>
            <person name="Yee E."/>
            <person name="Young G."/>
            <person name="Zainoun J."/>
            <person name="Zembeck L."/>
            <person name="Zimmer A."/>
            <person name="Zody M."/>
            <person name="Lander E."/>
        </authorList>
    </citation>
    <scope>NUCLEOTIDE SEQUENCE [LARGE SCALE GENOMIC DNA]</scope>
</reference>
<keyword evidence="16" id="KW-1185">Reference proteome</keyword>
<dbReference type="SMART" id="SM00330">
    <property type="entry name" value="PIPKc"/>
    <property type="match status" value="1"/>
</dbReference>
<dbReference type="FunFam" id="3.30.800.10:FF:000002">
    <property type="entry name" value="Phosphatidylinositol 5-phosphate 4-kinase type-2 beta"/>
    <property type="match status" value="1"/>
</dbReference>
<dbReference type="GO" id="GO:0005886">
    <property type="term" value="C:plasma membrane"/>
    <property type="evidence" value="ECO:0007669"/>
    <property type="project" value="TreeGrafter"/>
</dbReference>
<dbReference type="HOGENOM" id="CLU_004312_7_0_1"/>
<comment type="subcellular location">
    <subcellularLocation>
        <location evidence="1">Cytoplasm</location>
    </subcellularLocation>
</comment>
<evidence type="ECO:0000256" key="11">
    <source>
        <dbReference type="ARBA" id="ARBA00039039"/>
    </source>
</evidence>
<dbReference type="SUPFAM" id="SSF56104">
    <property type="entry name" value="SAICAR synthase-like"/>
    <property type="match status" value="1"/>
</dbReference>
<evidence type="ECO:0000256" key="3">
    <source>
        <dbReference type="ARBA" id="ARBA00022679"/>
    </source>
</evidence>
<dbReference type="InterPro" id="IPR027483">
    <property type="entry name" value="PInositol-4-P-4/5-kinase_C_sf"/>
</dbReference>
<comment type="catalytic activity">
    <reaction evidence="9">
        <text>a 1,2-diacyl-sn-glycero-3-phospho-(1D-myo-inositol-5-phosphate) + ATP = a 1,2-diacyl-sn-glycero-3-phospho-(1D-myo-inositol-4,5-bisphosphate) + ADP + H(+)</text>
        <dbReference type="Rhea" id="RHEA:12280"/>
        <dbReference type="ChEBI" id="CHEBI:15378"/>
        <dbReference type="ChEBI" id="CHEBI:30616"/>
        <dbReference type="ChEBI" id="CHEBI:57795"/>
        <dbReference type="ChEBI" id="CHEBI:58456"/>
        <dbReference type="ChEBI" id="CHEBI:456216"/>
        <dbReference type="EC" id="2.7.1.149"/>
    </reaction>
    <physiologicalReaction direction="left-to-right" evidence="9">
        <dbReference type="Rhea" id="RHEA:12281"/>
    </physiologicalReaction>
</comment>
<sequence length="351" mass="40439">MALSNTTASKDIKQMKMKSRKKHFQKQKQKIFRANEPFISVFMWGVNHTIKELSCMRMPLMLMPDDFKAYSKVKVDNHVFNKENLPSHFKVKEYCPLVFRRLREGFGIADNDYVSSLCVNQPFRVDDKGRSGSRFLHSFDHKYVIKTLSGEDIAEMHGLLPKYHQYIVEHNSKTLLPQYLGMYRLTLNNAEHYMIVMRNVFSSQYRAHKKYDLKGSTVQREASDKEKKKVLPTFKDNDFVKDNVKIYLDIDTRSDFLAKLKSDVEFLASLKLMDYSLLVGIHDCERPDRYNAYFDGLPEMDGNGFNDGSPGEDENAMAPATPPDSPGGILAEACRQDSTSGEDETHDSFYA</sequence>
<evidence type="ECO:0000256" key="1">
    <source>
        <dbReference type="ARBA" id="ARBA00004496"/>
    </source>
</evidence>
<evidence type="ECO:0000313" key="16">
    <source>
        <dbReference type="Proteomes" id="UP000007875"/>
    </source>
</evidence>
<dbReference type="CDD" id="cd17305">
    <property type="entry name" value="PIPKc_PIP5KII"/>
    <property type="match status" value="1"/>
</dbReference>
<proteinExistence type="predicted"/>
<evidence type="ECO:0000256" key="10">
    <source>
        <dbReference type="ARBA" id="ARBA00036950"/>
    </source>
</evidence>
<dbReference type="AlphaFoldDB" id="H2ZPR6"/>
<dbReference type="InterPro" id="IPR027484">
    <property type="entry name" value="PInositol-4-P-5-kinase_N"/>
</dbReference>
<dbReference type="Ensembl" id="ENSCSAVT00000019794.1">
    <property type="protein sequence ID" value="ENSCSAVP00000019582.1"/>
    <property type="gene ID" value="ENSCSAVG00000011476.1"/>
</dbReference>
<accession>H2ZPR6</accession>
<dbReference type="PROSITE" id="PS51455">
    <property type="entry name" value="PIPK"/>
    <property type="match status" value="1"/>
</dbReference>
<evidence type="ECO:0000256" key="2">
    <source>
        <dbReference type="ARBA" id="ARBA00022490"/>
    </source>
</evidence>
<evidence type="ECO:0000256" key="13">
    <source>
        <dbReference type="SAM" id="MobiDB-lite"/>
    </source>
</evidence>
<dbReference type="GO" id="GO:0046854">
    <property type="term" value="P:phosphatidylinositol phosphate biosynthetic process"/>
    <property type="evidence" value="ECO:0007669"/>
    <property type="project" value="TreeGrafter"/>
</dbReference>
<dbReference type="eggNOG" id="KOG0229">
    <property type="taxonomic scope" value="Eukaryota"/>
</dbReference>
<evidence type="ECO:0000313" key="15">
    <source>
        <dbReference type="Ensembl" id="ENSCSAVP00000019582.1"/>
    </source>
</evidence>
<dbReference type="STRING" id="51511.ENSCSAVP00000019582"/>
<evidence type="ECO:0000259" key="14">
    <source>
        <dbReference type="PROSITE" id="PS51455"/>
    </source>
</evidence>
<evidence type="ECO:0000256" key="12">
    <source>
        <dbReference type="PROSITE-ProRule" id="PRU00781"/>
    </source>
</evidence>
<name>H2ZPR6_CIOSA</name>